<dbReference type="InterPro" id="IPR036568">
    <property type="entry name" value="GGCT-like_sf"/>
</dbReference>
<dbReference type="CDD" id="cd06661">
    <property type="entry name" value="GGCT_like"/>
    <property type="match status" value="1"/>
</dbReference>
<name>A0A238JJZ4_9RHOB</name>
<evidence type="ECO:0000256" key="8">
    <source>
        <dbReference type="ARBA" id="ARBA00025164"/>
    </source>
</evidence>
<evidence type="ECO:0000259" key="15">
    <source>
        <dbReference type="PROSITE" id="PS51462"/>
    </source>
</evidence>
<comment type="similarity">
    <text evidence="2">Belongs to the Nudix hydrolase family. NudF subfamily.</text>
</comment>
<evidence type="ECO:0000256" key="11">
    <source>
        <dbReference type="ARBA" id="ARBA00033056"/>
    </source>
</evidence>
<evidence type="ECO:0000313" key="16">
    <source>
        <dbReference type="EMBL" id="SMX30805.1"/>
    </source>
</evidence>
<dbReference type="InterPro" id="IPR020084">
    <property type="entry name" value="NUDIX_hydrolase_CS"/>
</dbReference>
<evidence type="ECO:0000256" key="4">
    <source>
        <dbReference type="ARBA" id="ARBA00013297"/>
    </source>
</evidence>
<dbReference type="Gene3D" id="3.10.490.10">
    <property type="entry name" value="Gamma-glutamyl cyclotransferase-like"/>
    <property type="match status" value="1"/>
</dbReference>
<feature type="short sequence motif" description="Nudix box" evidence="14">
    <location>
        <begin position="260"/>
        <end position="282"/>
    </location>
</feature>
<comment type="function">
    <text evidence="8">Acts on ADP-mannose and ADP-glucose as well as ADP-ribose. Prevents glycogen biosynthesis. The reaction catalyzed by this enzyme is a limiting step of the gluconeogenic process.</text>
</comment>
<dbReference type="SUPFAM" id="SSF110857">
    <property type="entry name" value="Gamma-glutamyl cyclotransferase-like"/>
    <property type="match status" value="1"/>
</dbReference>
<feature type="binding site" evidence="13">
    <location>
        <position position="259"/>
    </location>
    <ligand>
        <name>Mg(2+)</name>
        <dbReference type="ChEBI" id="CHEBI:18420"/>
        <label>1</label>
    </ligand>
</feature>
<evidence type="ECO:0000256" key="9">
    <source>
        <dbReference type="ARBA" id="ARBA00030162"/>
    </source>
</evidence>
<feature type="binding site" evidence="13">
    <location>
        <position position="279"/>
    </location>
    <ligand>
        <name>Mg(2+)</name>
        <dbReference type="ChEBI" id="CHEBI:18420"/>
        <label>1</label>
    </ligand>
</feature>
<dbReference type="OrthoDB" id="5292471at2"/>
<evidence type="ECO:0000313" key="17">
    <source>
        <dbReference type="Proteomes" id="UP000203464"/>
    </source>
</evidence>
<dbReference type="InterPro" id="IPR004385">
    <property type="entry name" value="NDP_pyrophosphatase"/>
</dbReference>
<dbReference type="Proteomes" id="UP000203464">
    <property type="component" value="Unassembled WGS sequence"/>
</dbReference>
<evidence type="ECO:0000256" key="1">
    <source>
        <dbReference type="ARBA" id="ARBA00001946"/>
    </source>
</evidence>
<dbReference type="RefSeq" id="WP_093994557.1">
    <property type="nucleotide sequence ID" value="NZ_FXYD01000001.1"/>
</dbReference>
<evidence type="ECO:0000256" key="6">
    <source>
        <dbReference type="ARBA" id="ARBA00022801"/>
    </source>
</evidence>
<dbReference type="GO" id="GO:0006753">
    <property type="term" value="P:nucleoside phosphate metabolic process"/>
    <property type="evidence" value="ECO:0007669"/>
    <property type="project" value="TreeGrafter"/>
</dbReference>
<evidence type="ECO:0000256" key="2">
    <source>
        <dbReference type="ARBA" id="ARBA00007482"/>
    </source>
</evidence>
<keyword evidence="6 16" id="KW-0378">Hydrolase</keyword>
<dbReference type="CDD" id="cd24155">
    <property type="entry name" value="NUDIX_ADPRase"/>
    <property type="match status" value="1"/>
</dbReference>
<dbReference type="PANTHER" id="PTHR11839">
    <property type="entry name" value="UDP/ADP-SUGAR PYROPHOSPHATASE"/>
    <property type="match status" value="1"/>
</dbReference>
<dbReference type="Pfam" id="PF06094">
    <property type="entry name" value="GGACT"/>
    <property type="match status" value="1"/>
</dbReference>
<dbReference type="PANTHER" id="PTHR11839:SF5">
    <property type="entry name" value="ADP-RIBOSE PYROPHOSPHATASE"/>
    <property type="match status" value="1"/>
</dbReference>
<dbReference type="PROSITE" id="PS00893">
    <property type="entry name" value="NUDIX_BOX"/>
    <property type="match status" value="1"/>
</dbReference>
<organism evidence="16 17">
    <name type="scientific">Octadecabacter ascidiaceicola</name>
    <dbReference type="NCBI Taxonomy" id="1655543"/>
    <lineage>
        <taxon>Bacteria</taxon>
        <taxon>Pseudomonadati</taxon>
        <taxon>Pseudomonadota</taxon>
        <taxon>Alphaproteobacteria</taxon>
        <taxon>Rhodobacterales</taxon>
        <taxon>Roseobacteraceae</taxon>
        <taxon>Octadecabacter</taxon>
    </lineage>
</organism>
<keyword evidence="17" id="KW-1185">Reference proteome</keyword>
<keyword evidence="5 13" id="KW-0479">Metal-binding</keyword>
<feature type="domain" description="Nudix hydrolase" evidence="15">
    <location>
        <begin position="217"/>
        <end position="357"/>
    </location>
</feature>
<dbReference type="EC" id="3.6.1.13" evidence="3"/>
<evidence type="ECO:0000256" key="5">
    <source>
        <dbReference type="ARBA" id="ARBA00022723"/>
    </source>
</evidence>
<dbReference type="GO" id="GO:0047631">
    <property type="term" value="F:ADP-ribose diphosphatase activity"/>
    <property type="evidence" value="ECO:0007669"/>
    <property type="project" value="UniProtKB-EC"/>
</dbReference>
<evidence type="ECO:0000256" key="3">
    <source>
        <dbReference type="ARBA" id="ARBA00012453"/>
    </source>
</evidence>
<evidence type="ECO:0000256" key="12">
    <source>
        <dbReference type="ARBA" id="ARBA00049546"/>
    </source>
</evidence>
<feature type="binding site" evidence="13">
    <location>
        <position position="328"/>
    </location>
    <ligand>
        <name>Mg(2+)</name>
        <dbReference type="ChEBI" id="CHEBI:18420"/>
        <label>1</label>
    </ligand>
</feature>
<sequence length="372" mass="41347">MDVFIFGTLLHMPLLEVVSGDSDVTKRISWAVRPGYRVSRVDGHEFPIMHEDADSVAEGVVIEGLSDAQLERLDFYEKAFDYSRVDFVVLDRDQAPRSVTAYVPPDGRWTPAEPWNREKWISDFGEVTTMAAIEAIAALGNMTPMQMGLQYPNMMSRAASRQRAAKSGVNGRMGREDVHLIEARKAYAGFFNVEELDLTFRRFDGSMSEPVNRAVFVGVDAAIVLPYDPVRDRVMLVEQFRPGAYFRGDPNPWTLEPIAGRIDPGEEPEEAAIREAQEEAGIKITSLRGVSAAYPSPGTTTEHFYVFIGITELPDGAEGVAGNLSEAEDIRSQVMDWTEFDAALNAGEFRLLPLLVAGHWLARNRESLRASA</sequence>
<dbReference type="Gene3D" id="3.90.79.10">
    <property type="entry name" value="Nucleoside Triphosphate Pyrophosphohydrolase"/>
    <property type="match status" value="1"/>
</dbReference>
<evidence type="ECO:0000256" key="13">
    <source>
        <dbReference type="PIRSR" id="PIRSR604385-2"/>
    </source>
</evidence>
<evidence type="ECO:0000256" key="10">
    <source>
        <dbReference type="ARBA" id="ARBA00030308"/>
    </source>
</evidence>
<feature type="binding site" evidence="13">
    <location>
        <position position="275"/>
    </location>
    <ligand>
        <name>Mg(2+)</name>
        <dbReference type="ChEBI" id="CHEBI:18420"/>
        <label>1</label>
    </ligand>
</feature>
<accession>A0A238JJZ4</accession>
<evidence type="ECO:0000256" key="14">
    <source>
        <dbReference type="PIRSR" id="PIRSR604385-3"/>
    </source>
</evidence>
<dbReference type="GO" id="GO:0019144">
    <property type="term" value="F:ADP-sugar diphosphatase activity"/>
    <property type="evidence" value="ECO:0007669"/>
    <property type="project" value="TreeGrafter"/>
</dbReference>
<evidence type="ECO:0000256" key="7">
    <source>
        <dbReference type="ARBA" id="ARBA00022842"/>
    </source>
</evidence>
<reference evidence="17" key="1">
    <citation type="submission" date="2017-05" db="EMBL/GenBank/DDBJ databases">
        <authorList>
            <person name="Rodrigo-Torres L."/>
            <person name="Arahal R. D."/>
            <person name="Lucena T."/>
        </authorList>
    </citation>
    <scope>NUCLEOTIDE SEQUENCE [LARGE SCALE GENOMIC DNA]</scope>
    <source>
        <strain evidence="17">CECT 8868</strain>
    </source>
</reference>
<dbReference type="AlphaFoldDB" id="A0A238JJZ4"/>
<comment type="catalytic activity">
    <reaction evidence="12">
        <text>ADP-D-ribose + H2O = D-ribose 5-phosphate + AMP + 2 H(+)</text>
        <dbReference type="Rhea" id="RHEA:10412"/>
        <dbReference type="ChEBI" id="CHEBI:15377"/>
        <dbReference type="ChEBI" id="CHEBI:15378"/>
        <dbReference type="ChEBI" id="CHEBI:57967"/>
        <dbReference type="ChEBI" id="CHEBI:78346"/>
        <dbReference type="ChEBI" id="CHEBI:456215"/>
        <dbReference type="EC" id="3.6.1.13"/>
    </reaction>
</comment>
<dbReference type="GO" id="GO:0005829">
    <property type="term" value="C:cytosol"/>
    <property type="evidence" value="ECO:0007669"/>
    <property type="project" value="TreeGrafter"/>
</dbReference>
<gene>
    <name evidence="16" type="primary">nudF</name>
    <name evidence="16" type="ORF">OCA8868_00039</name>
</gene>
<comment type="cofactor">
    <cofactor evidence="1 13">
        <name>Mg(2+)</name>
        <dbReference type="ChEBI" id="CHEBI:18420"/>
    </cofactor>
</comment>
<dbReference type="InterPro" id="IPR009288">
    <property type="entry name" value="AIG2-like_dom"/>
</dbReference>
<dbReference type="InterPro" id="IPR013024">
    <property type="entry name" value="GGCT-like"/>
</dbReference>
<proteinExistence type="inferred from homology"/>
<dbReference type="EMBL" id="FXYD01000001">
    <property type="protein sequence ID" value="SMX30805.1"/>
    <property type="molecule type" value="Genomic_DNA"/>
</dbReference>
<dbReference type="InterPro" id="IPR015797">
    <property type="entry name" value="NUDIX_hydrolase-like_dom_sf"/>
</dbReference>
<protein>
    <recommendedName>
        <fullName evidence="4">ADP-ribose pyrophosphatase</fullName>
        <ecNumber evidence="3">3.6.1.13</ecNumber>
    </recommendedName>
    <alternativeName>
        <fullName evidence="9">ADP-ribose diphosphatase</fullName>
    </alternativeName>
    <alternativeName>
        <fullName evidence="11">ADP-ribose phosphohydrolase</fullName>
    </alternativeName>
    <alternativeName>
        <fullName evidence="10">Adenosine diphosphoribose pyrophosphatase</fullName>
    </alternativeName>
</protein>
<dbReference type="NCBIfam" id="TIGR00052">
    <property type="entry name" value="nudix-type nucleoside diphosphatase, YffH/AdpP family"/>
    <property type="match status" value="1"/>
</dbReference>
<dbReference type="SUPFAM" id="SSF55811">
    <property type="entry name" value="Nudix"/>
    <property type="match status" value="1"/>
</dbReference>
<dbReference type="Pfam" id="PF00293">
    <property type="entry name" value="NUDIX"/>
    <property type="match status" value="1"/>
</dbReference>
<dbReference type="InterPro" id="IPR000086">
    <property type="entry name" value="NUDIX_hydrolase_dom"/>
</dbReference>
<dbReference type="GO" id="GO:0046872">
    <property type="term" value="F:metal ion binding"/>
    <property type="evidence" value="ECO:0007669"/>
    <property type="project" value="UniProtKB-KW"/>
</dbReference>
<dbReference type="PROSITE" id="PS51462">
    <property type="entry name" value="NUDIX"/>
    <property type="match status" value="1"/>
</dbReference>
<dbReference type="GO" id="GO:0019693">
    <property type="term" value="P:ribose phosphate metabolic process"/>
    <property type="evidence" value="ECO:0007669"/>
    <property type="project" value="TreeGrafter"/>
</dbReference>
<keyword evidence="7 13" id="KW-0460">Magnesium</keyword>